<dbReference type="InterPro" id="IPR052026">
    <property type="entry name" value="ExeA_AAA_ATPase_DNA-bind"/>
</dbReference>
<dbReference type="InterPro" id="IPR003593">
    <property type="entry name" value="AAA+_ATPase"/>
</dbReference>
<keyword evidence="3" id="KW-1185">Reference proteome</keyword>
<evidence type="ECO:0000313" key="2">
    <source>
        <dbReference type="EMBL" id="QPM91417.1"/>
    </source>
</evidence>
<organism evidence="2 3">
    <name type="scientific">Pseudooceanicola algae</name>
    <dbReference type="NCBI Taxonomy" id="1537215"/>
    <lineage>
        <taxon>Bacteria</taxon>
        <taxon>Pseudomonadati</taxon>
        <taxon>Pseudomonadota</taxon>
        <taxon>Alphaproteobacteria</taxon>
        <taxon>Rhodobacterales</taxon>
        <taxon>Paracoccaceae</taxon>
        <taxon>Pseudooceanicola</taxon>
    </lineage>
</organism>
<evidence type="ECO:0000313" key="3">
    <source>
        <dbReference type="Proteomes" id="UP000283786"/>
    </source>
</evidence>
<accession>A0A418SBC5</accession>
<name>A0A418SBC5_9RHOB</name>
<dbReference type="Proteomes" id="UP000283786">
    <property type="component" value="Chromosome"/>
</dbReference>
<dbReference type="PANTHER" id="PTHR35894">
    <property type="entry name" value="GENERAL SECRETION PATHWAY PROTEIN A-RELATED"/>
    <property type="match status" value="1"/>
</dbReference>
<dbReference type="AlphaFoldDB" id="A0A418SBC5"/>
<dbReference type="Gene3D" id="3.40.50.300">
    <property type="entry name" value="P-loop containing nucleotide triphosphate hydrolases"/>
    <property type="match status" value="1"/>
</dbReference>
<protein>
    <recommendedName>
        <fullName evidence="1">AAA+ ATPase domain-containing protein</fullName>
    </recommendedName>
</protein>
<dbReference type="EMBL" id="CP060436">
    <property type="protein sequence ID" value="QPM91417.1"/>
    <property type="molecule type" value="Genomic_DNA"/>
</dbReference>
<feature type="domain" description="AAA+ ATPase" evidence="1">
    <location>
        <begin position="63"/>
        <end position="218"/>
    </location>
</feature>
<dbReference type="SMART" id="SM00382">
    <property type="entry name" value="AAA"/>
    <property type="match status" value="1"/>
</dbReference>
<dbReference type="Pfam" id="PF05621">
    <property type="entry name" value="TniB"/>
    <property type="match status" value="1"/>
</dbReference>
<sequence length="324" mass="36168">MITKTMTALPADASLPEKIEWLEDRYVRLDRDDALIARLGRLFKTDKEGQLTPKPKIDRLNGETRGLMLIGESGAGKSSLLRRTLRTVPMIHLADRENDGNTFYVTVPPEATIKSFASRIAKKLGYLDMNSRANADQAWDVARHRMRERGVRLLVIDEAHHLLRKGSGRDVEGAIQRLKSLLQGDWPVAVIAAGVDKLRQGVMTDPETDRRFPRFQLTRIAEGSKEARTFARSMQLCAEKVGLSLDGEAMPDRVLFAENGEPGRAIHLAKTILVAALEEGRSKVTLRDAGHVFSREYGAMQTTPFAEAPWDTVRVSLTEAGWSR</sequence>
<dbReference type="InterPro" id="IPR027417">
    <property type="entry name" value="P-loop_NTPase"/>
</dbReference>
<gene>
    <name evidence="2" type="ORF">PSAL_026700</name>
</gene>
<reference evidence="2 3" key="1">
    <citation type="submission" date="2020-08" db="EMBL/GenBank/DDBJ databases">
        <title>Genome sequence of Rhodobacteraceae bacterium Lw-13e.</title>
        <authorList>
            <person name="Poehlein A."/>
            <person name="Wolter L."/>
            <person name="Daniel R."/>
            <person name="Brinkhoff T."/>
        </authorList>
    </citation>
    <scope>NUCLEOTIDE SEQUENCE [LARGE SCALE GENOMIC DNA]</scope>
    <source>
        <strain evidence="2 3">Lw-13e</strain>
    </source>
</reference>
<proteinExistence type="predicted"/>
<dbReference type="SUPFAM" id="SSF52540">
    <property type="entry name" value="P-loop containing nucleoside triphosphate hydrolases"/>
    <property type="match status" value="1"/>
</dbReference>
<evidence type="ECO:0000259" key="1">
    <source>
        <dbReference type="SMART" id="SM00382"/>
    </source>
</evidence>
<dbReference type="RefSeq" id="WP_196222914.1">
    <property type="nucleotide sequence ID" value="NZ_CP060436.1"/>
</dbReference>
<dbReference type="InterPro" id="IPR008868">
    <property type="entry name" value="TniB"/>
</dbReference>
<dbReference type="PANTHER" id="PTHR35894:SF1">
    <property type="entry name" value="PHOSPHORIBULOKINASE _ URIDINE KINASE FAMILY"/>
    <property type="match status" value="1"/>
</dbReference>
<dbReference type="KEGG" id="palw:PSAL_026700"/>